<name>A0A5Q6PDU8_VIBCL</name>
<dbReference type="EMBL" id="VUAA01000031">
    <property type="protein sequence ID" value="KAA1252971.1"/>
    <property type="molecule type" value="Genomic_DNA"/>
</dbReference>
<protein>
    <submittedName>
        <fullName evidence="1">Uncharacterized protein</fullName>
    </submittedName>
</protein>
<sequence length="157" mass="17820">MGYTISRSLEIIGNQTQLLDLLDDEISKVCGLSKVPANFEGKLVIKIADSYGYFDGYGHFIKVNSEMPAFLSPLGYDPLDLGSMYFFDKNISESNRIEKSVTKKLDTMFSEMNFKVGEHNSRIIAQVLMAKWSQSEDVLIHRGLEINRMEAERLKVV</sequence>
<dbReference type="AlphaFoldDB" id="A0A5Q6PDU8"/>
<comment type="caution">
    <text evidence="1">The sequence shown here is derived from an EMBL/GenBank/DDBJ whole genome shotgun (WGS) entry which is preliminary data.</text>
</comment>
<accession>A0A5Q6PDU8</accession>
<dbReference type="Proteomes" id="UP000323225">
    <property type="component" value="Unassembled WGS sequence"/>
</dbReference>
<gene>
    <name evidence="1" type="ORF">F0M16_19850</name>
</gene>
<reference evidence="1 2" key="1">
    <citation type="submission" date="2019-09" db="EMBL/GenBank/DDBJ databases">
        <authorList>
            <person name="Kritzky A."/>
            <person name="Schelkanova E.Y."/>
            <person name="Alkhova Z.V."/>
            <person name="Smirnova N.I."/>
        </authorList>
    </citation>
    <scope>NUCLEOTIDE SEQUENCE [LARGE SCALE GENOMIC DNA]</scope>
    <source>
        <strain evidence="1 2">M1526</strain>
    </source>
</reference>
<evidence type="ECO:0000313" key="1">
    <source>
        <dbReference type="EMBL" id="KAA1252971.1"/>
    </source>
</evidence>
<proteinExistence type="predicted"/>
<organism evidence="1 2">
    <name type="scientific">Vibrio cholerae</name>
    <dbReference type="NCBI Taxonomy" id="666"/>
    <lineage>
        <taxon>Bacteria</taxon>
        <taxon>Pseudomonadati</taxon>
        <taxon>Pseudomonadota</taxon>
        <taxon>Gammaproteobacteria</taxon>
        <taxon>Vibrionales</taxon>
        <taxon>Vibrionaceae</taxon>
        <taxon>Vibrio</taxon>
    </lineage>
</organism>
<evidence type="ECO:0000313" key="2">
    <source>
        <dbReference type="Proteomes" id="UP000323225"/>
    </source>
</evidence>